<dbReference type="Gene3D" id="3.40.50.1820">
    <property type="entry name" value="alpha/beta hydrolase"/>
    <property type="match status" value="1"/>
</dbReference>
<dbReference type="InterPro" id="IPR013094">
    <property type="entry name" value="AB_hydrolase_3"/>
</dbReference>
<dbReference type="Proteomes" id="UP000193240">
    <property type="component" value="Unassembled WGS sequence"/>
</dbReference>
<evidence type="ECO:0000313" key="4">
    <source>
        <dbReference type="EMBL" id="OSS44049.1"/>
    </source>
</evidence>
<feature type="domain" description="Alpha/beta hydrolase fold-3" evidence="3">
    <location>
        <begin position="2"/>
        <end position="118"/>
    </location>
</feature>
<evidence type="ECO:0000259" key="2">
    <source>
        <dbReference type="Pfam" id="PF00326"/>
    </source>
</evidence>
<dbReference type="EMBL" id="KZ107859">
    <property type="protein sequence ID" value="OSS44049.1"/>
    <property type="molecule type" value="Genomic_DNA"/>
</dbReference>
<protein>
    <recommendedName>
        <fullName evidence="6">Alpha/beta hydrolase fold-3 domain-containing protein</fullName>
    </recommendedName>
</protein>
<dbReference type="PANTHER" id="PTHR48081:SF13">
    <property type="entry name" value="ALPHA_BETA HYDROLASE"/>
    <property type="match status" value="1"/>
</dbReference>
<dbReference type="OMA" id="FHAGGFT"/>
<sequence>MIHGGGHIMLSRKDVRPKQTRLLLDRGFIPISIDYRLCPEVTLTEGPMADVCTALEWARNSLPTMTLSRPDVRPDGSKVAVVGWSTGGTLALTLGWTAPQRGIAPPNATLAFYCPSDYESDFWKSPNFPENTTPADAAVDYDLLEGIRDQPFTAHKVPRDQGAVAGWMTLKDPRSRIALHMNWKGQSLPTLLDGLPCGSTVDPAEAKQYLSRPQPSSERIREVSPFAQVALGNYQTPTFFVHGTLDDLVPCDHTEKISAGLAARGVATGLSIVEGAHHYFDLYPETERRFRDAVARGYDFLCDQLGMV</sequence>
<feature type="domain" description="Peptidase S9 prolyl oligopeptidase catalytic" evidence="2">
    <location>
        <begin position="208"/>
        <end position="306"/>
    </location>
</feature>
<keyword evidence="1" id="KW-0378">Hydrolase</keyword>
<accession>A0A1Y2LKC0</accession>
<evidence type="ECO:0008006" key="6">
    <source>
        <dbReference type="Google" id="ProtNLM"/>
    </source>
</evidence>
<evidence type="ECO:0000259" key="3">
    <source>
        <dbReference type="Pfam" id="PF07859"/>
    </source>
</evidence>
<proteinExistence type="predicted"/>
<dbReference type="STRING" id="105696.A0A1Y2LKC0"/>
<dbReference type="InterPro" id="IPR001375">
    <property type="entry name" value="Peptidase_S9_cat"/>
</dbReference>
<dbReference type="InterPro" id="IPR029058">
    <property type="entry name" value="AB_hydrolase_fold"/>
</dbReference>
<dbReference type="SUPFAM" id="SSF53474">
    <property type="entry name" value="alpha/beta-Hydrolases"/>
    <property type="match status" value="1"/>
</dbReference>
<dbReference type="GO" id="GO:0008236">
    <property type="term" value="F:serine-type peptidase activity"/>
    <property type="evidence" value="ECO:0007669"/>
    <property type="project" value="InterPro"/>
</dbReference>
<dbReference type="AlphaFoldDB" id="A0A1Y2LKC0"/>
<dbReference type="InParanoid" id="A0A1Y2LKC0"/>
<name>A0A1Y2LKC0_EPING</name>
<gene>
    <name evidence="4" type="ORF">B5807_11142</name>
</gene>
<evidence type="ECO:0000256" key="1">
    <source>
        <dbReference type="ARBA" id="ARBA00022801"/>
    </source>
</evidence>
<keyword evidence="5" id="KW-1185">Reference proteome</keyword>
<dbReference type="GO" id="GO:0006508">
    <property type="term" value="P:proteolysis"/>
    <property type="evidence" value="ECO:0007669"/>
    <property type="project" value="InterPro"/>
</dbReference>
<dbReference type="Pfam" id="PF00326">
    <property type="entry name" value="Peptidase_S9"/>
    <property type="match status" value="1"/>
</dbReference>
<reference evidence="4 5" key="1">
    <citation type="journal article" date="2017" name="Genome Announc.">
        <title>Genome sequence of the saprophytic ascomycete Epicoccum nigrum ICMP 19927 strain isolated from New Zealand.</title>
        <authorList>
            <person name="Fokin M."/>
            <person name="Fleetwood D."/>
            <person name="Weir B.S."/>
            <person name="Villas-Boas S.G."/>
        </authorList>
    </citation>
    <scope>NUCLEOTIDE SEQUENCE [LARGE SCALE GENOMIC DNA]</scope>
    <source>
        <strain evidence="4 5">ICMP 19927</strain>
    </source>
</reference>
<dbReference type="Pfam" id="PF07859">
    <property type="entry name" value="Abhydrolase_3"/>
    <property type="match status" value="1"/>
</dbReference>
<organism evidence="4 5">
    <name type="scientific">Epicoccum nigrum</name>
    <name type="common">Soil fungus</name>
    <name type="synonym">Epicoccum purpurascens</name>
    <dbReference type="NCBI Taxonomy" id="105696"/>
    <lineage>
        <taxon>Eukaryota</taxon>
        <taxon>Fungi</taxon>
        <taxon>Dikarya</taxon>
        <taxon>Ascomycota</taxon>
        <taxon>Pezizomycotina</taxon>
        <taxon>Dothideomycetes</taxon>
        <taxon>Pleosporomycetidae</taxon>
        <taxon>Pleosporales</taxon>
        <taxon>Pleosporineae</taxon>
        <taxon>Didymellaceae</taxon>
        <taxon>Epicoccum</taxon>
    </lineage>
</organism>
<dbReference type="InterPro" id="IPR050300">
    <property type="entry name" value="GDXG_lipolytic_enzyme"/>
</dbReference>
<dbReference type="PANTHER" id="PTHR48081">
    <property type="entry name" value="AB HYDROLASE SUPERFAMILY PROTEIN C4A8.06C"/>
    <property type="match status" value="1"/>
</dbReference>
<evidence type="ECO:0000313" key="5">
    <source>
        <dbReference type="Proteomes" id="UP000193240"/>
    </source>
</evidence>